<feature type="transmembrane region" description="Helical" evidence="2">
    <location>
        <begin position="86"/>
        <end position="105"/>
    </location>
</feature>
<keyword evidence="2" id="KW-0812">Transmembrane</keyword>
<feature type="region of interest" description="Disordered" evidence="1">
    <location>
        <begin position="111"/>
        <end position="133"/>
    </location>
</feature>
<keyword evidence="2" id="KW-1133">Transmembrane helix</keyword>
<feature type="compositionally biased region" description="Basic and acidic residues" evidence="1">
    <location>
        <begin position="309"/>
        <end position="320"/>
    </location>
</feature>
<organism evidence="3 4">
    <name type="scientific">Xylanimonas protaetiae</name>
    <dbReference type="NCBI Taxonomy" id="2509457"/>
    <lineage>
        <taxon>Bacteria</taxon>
        <taxon>Bacillati</taxon>
        <taxon>Actinomycetota</taxon>
        <taxon>Actinomycetes</taxon>
        <taxon>Micrococcales</taxon>
        <taxon>Promicromonosporaceae</taxon>
        <taxon>Xylanimonas</taxon>
    </lineage>
</organism>
<dbReference type="Proteomes" id="UP000292118">
    <property type="component" value="Chromosome"/>
</dbReference>
<evidence type="ECO:0000256" key="1">
    <source>
        <dbReference type="SAM" id="MobiDB-lite"/>
    </source>
</evidence>
<dbReference type="OrthoDB" id="5146328at2"/>
<accession>A0A4P6F600</accession>
<dbReference type="RefSeq" id="WP_129188952.1">
    <property type="nucleotide sequence ID" value="NZ_CP035493.1"/>
</dbReference>
<name>A0A4P6F600_9MICO</name>
<proteinExistence type="predicted"/>
<reference evidence="3 4" key="1">
    <citation type="submission" date="2019-01" db="EMBL/GenBank/DDBJ databases">
        <title>Genome sequencing of strain FW10M-9.</title>
        <authorList>
            <person name="Heo J."/>
            <person name="Kim S.-J."/>
            <person name="Kim J.-S."/>
            <person name="Hong S.-B."/>
            <person name="Kwon S.-W."/>
        </authorList>
    </citation>
    <scope>NUCLEOTIDE SEQUENCE [LARGE SCALE GENOMIC DNA]</scope>
    <source>
        <strain evidence="3 4">FW10M-9</strain>
    </source>
</reference>
<keyword evidence="4" id="KW-1185">Reference proteome</keyword>
<dbReference type="EMBL" id="CP035493">
    <property type="protein sequence ID" value="QAY70825.1"/>
    <property type="molecule type" value="Genomic_DNA"/>
</dbReference>
<evidence type="ECO:0000313" key="3">
    <source>
        <dbReference type="EMBL" id="QAY70825.1"/>
    </source>
</evidence>
<protein>
    <submittedName>
        <fullName evidence="3">Uncharacterized protein</fullName>
    </submittedName>
</protein>
<evidence type="ECO:0000256" key="2">
    <source>
        <dbReference type="SAM" id="Phobius"/>
    </source>
</evidence>
<dbReference type="KEGG" id="xya:ET471_13000"/>
<sequence>MEDELARLRRALRDADRELDLARVFAESRDRALTGVTARERTRRRRRPLRGGAHRDRGGVVTIPLDVPEAGPASVRAPRRPFARRALVTSLALAAAVVAAVAFGLPGDESAVSPSATAGAPAASPVPTTPPQGAAQRIAAATSADGLCYVRTRARLGDDAPVTQVDRLAGSPATPTVDLARQPLLALREAGLAALRDLRAGRADVWGTVVSLGVEQTDGTQAERVRATTPGPPVRGGRVTRVEYLVDRVTWLPRTQEVRAVTDDGDELVLVSDLAWLGCEGHDVDTSGAGTGRSTVDEAPADGPAGVARDQDGHAGVARD</sequence>
<feature type="region of interest" description="Disordered" evidence="1">
    <location>
        <begin position="39"/>
        <end position="65"/>
    </location>
</feature>
<keyword evidence="2" id="KW-0472">Membrane</keyword>
<feature type="region of interest" description="Disordered" evidence="1">
    <location>
        <begin position="285"/>
        <end position="320"/>
    </location>
</feature>
<feature type="compositionally biased region" description="Low complexity" evidence="1">
    <location>
        <begin position="111"/>
        <end position="126"/>
    </location>
</feature>
<evidence type="ECO:0000313" key="4">
    <source>
        <dbReference type="Proteomes" id="UP000292118"/>
    </source>
</evidence>
<gene>
    <name evidence="3" type="ORF">ET471_13000</name>
</gene>
<dbReference type="AlphaFoldDB" id="A0A4P6F600"/>